<evidence type="ECO:0000256" key="1">
    <source>
        <dbReference type="SAM" id="Phobius"/>
    </source>
</evidence>
<dbReference type="RefSeq" id="XP_018186362.1">
    <property type="nucleotide sequence ID" value="XM_018333127.1"/>
</dbReference>
<keyword evidence="3" id="KW-1185">Reference proteome</keyword>
<keyword evidence="1" id="KW-0812">Transmembrane</keyword>
<dbReference type="InParanoid" id="A0A165FC24"/>
<reference evidence="2 3" key="1">
    <citation type="journal article" date="2016" name="Fungal Biol.">
        <title>The genome of Xylona heveae provides a window into fungal endophytism.</title>
        <authorList>
            <person name="Gazis R."/>
            <person name="Kuo A."/>
            <person name="Riley R."/>
            <person name="LaButti K."/>
            <person name="Lipzen A."/>
            <person name="Lin J."/>
            <person name="Amirebrahimi M."/>
            <person name="Hesse C.N."/>
            <person name="Spatafora J.W."/>
            <person name="Henrissat B."/>
            <person name="Hainaut M."/>
            <person name="Grigoriev I.V."/>
            <person name="Hibbett D.S."/>
        </authorList>
    </citation>
    <scope>NUCLEOTIDE SEQUENCE [LARGE SCALE GENOMIC DNA]</scope>
    <source>
        <strain evidence="2 3">TC161</strain>
    </source>
</reference>
<dbReference type="GeneID" id="28898264"/>
<accession>A0A165FC24</accession>
<dbReference type="Proteomes" id="UP000076632">
    <property type="component" value="Unassembled WGS sequence"/>
</dbReference>
<gene>
    <name evidence="2" type="ORF">L228DRAFT_249624</name>
</gene>
<dbReference type="EMBL" id="KV407462">
    <property type="protein sequence ID" value="KZF20807.1"/>
    <property type="molecule type" value="Genomic_DNA"/>
</dbReference>
<protein>
    <submittedName>
        <fullName evidence="2">Uncharacterized protein</fullName>
    </submittedName>
</protein>
<keyword evidence="1" id="KW-0472">Membrane</keyword>
<feature type="transmembrane region" description="Helical" evidence="1">
    <location>
        <begin position="14"/>
        <end position="35"/>
    </location>
</feature>
<organism evidence="2 3">
    <name type="scientific">Xylona heveae (strain CBS 132557 / TC161)</name>
    <dbReference type="NCBI Taxonomy" id="1328760"/>
    <lineage>
        <taxon>Eukaryota</taxon>
        <taxon>Fungi</taxon>
        <taxon>Dikarya</taxon>
        <taxon>Ascomycota</taxon>
        <taxon>Pezizomycotina</taxon>
        <taxon>Xylonomycetes</taxon>
        <taxon>Xylonales</taxon>
        <taxon>Xylonaceae</taxon>
        <taxon>Xylona</taxon>
    </lineage>
</organism>
<dbReference type="AlphaFoldDB" id="A0A165FC24"/>
<evidence type="ECO:0000313" key="2">
    <source>
        <dbReference type="EMBL" id="KZF20807.1"/>
    </source>
</evidence>
<keyword evidence="1" id="KW-1133">Transmembrane helix</keyword>
<sequence>MLPETRVQVGRGDAIVWVSVPLRCCIIVSFGMVLLHGPTADIFKDNIRVVHALRDFAFVKPYFDLA</sequence>
<name>A0A165FC24_XYLHT</name>
<evidence type="ECO:0000313" key="3">
    <source>
        <dbReference type="Proteomes" id="UP000076632"/>
    </source>
</evidence>
<proteinExistence type="predicted"/>